<feature type="non-terminal residue" evidence="6">
    <location>
        <position position="152"/>
    </location>
</feature>
<evidence type="ECO:0000256" key="2">
    <source>
        <dbReference type="ARBA" id="ARBA00022692"/>
    </source>
</evidence>
<gene>
    <name evidence="6" type="ORF">OTU49_005208</name>
</gene>
<dbReference type="InterPro" id="IPR005178">
    <property type="entry name" value="Ostalpha/TMEM184C"/>
</dbReference>
<sequence>MEDMLPDQNDFHWMNDSEGCIYGYVPTIPEYIEALGQYTTAVHTVGGLITLAFLIFYCEHIIFTYRNTHTVYRRHINWIACFYPVGALMTSLALIVPRAHDACTAIKMIFFSLGARHFLDLTVVMFGCEKAMLARLKDAYIDYHVGILRCCL</sequence>
<dbReference type="GO" id="GO:0016020">
    <property type="term" value="C:membrane"/>
    <property type="evidence" value="ECO:0007669"/>
    <property type="project" value="UniProtKB-SubCell"/>
</dbReference>
<evidence type="ECO:0000256" key="3">
    <source>
        <dbReference type="ARBA" id="ARBA00022989"/>
    </source>
</evidence>
<feature type="transmembrane region" description="Helical" evidence="5">
    <location>
        <begin position="41"/>
        <end position="63"/>
    </location>
</feature>
<feature type="transmembrane region" description="Helical" evidence="5">
    <location>
        <begin position="75"/>
        <end position="96"/>
    </location>
</feature>
<comment type="subcellular location">
    <subcellularLocation>
        <location evidence="1">Membrane</location>
        <topology evidence="1">Multi-pass membrane protein</topology>
    </subcellularLocation>
</comment>
<feature type="transmembrane region" description="Helical" evidence="5">
    <location>
        <begin position="108"/>
        <end position="128"/>
    </location>
</feature>
<evidence type="ECO:0000256" key="5">
    <source>
        <dbReference type="SAM" id="Phobius"/>
    </source>
</evidence>
<keyword evidence="4 5" id="KW-0472">Membrane</keyword>
<reference evidence="6 7" key="1">
    <citation type="journal article" date="2024" name="BMC Genomics">
        <title>Genome assembly of redclaw crayfish (Cherax quadricarinatus) provides insights into its immune adaptation and hypoxia tolerance.</title>
        <authorList>
            <person name="Liu Z."/>
            <person name="Zheng J."/>
            <person name="Li H."/>
            <person name="Fang K."/>
            <person name="Wang S."/>
            <person name="He J."/>
            <person name="Zhou D."/>
            <person name="Weng S."/>
            <person name="Chi M."/>
            <person name="Gu Z."/>
            <person name="He J."/>
            <person name="Li F."/>
            <person name="Wang M."/>
        </authorList>
    </citation>
    <scope>NUCLEOTIDE SEQUENCE [LARGE SCALE GENOMIC DNA]</scope>
    <source>
        <strain evidence="6">ZL_2023a</strain>
    </source>
</reference>
<dbReference type="EMBL" id="JARKIK010000045">
    <property type="protein sequence ID" value="KAK8736055.1"/>
    <property type="molecule type" value="Genomic_DNA"/>
</dbReference>
<accession>A0AAW0WYN3</accession>
<evidence type="ECO:0000313" key="7">
    <source>
        <dbReference type="Proteomes" id="UP001445076"/>
    </source>
</evidence>
<dbReference type="Proteomes" id="UP001445076">
    <property type="component" value="Unassembled WGS sequence"/>
</dbReference>
<name>A0AAW0WYN3_CHEQU</name>
<proteinExistence type="predicted"/>
<evidence type="ECO:0000256" key="4">
    <source>
        <dbReference type="ARBA" id="ARBA00023136"/>
    </source>
</evidence>
<comment type="caution">
    <text evidence="6">The sequence shown here is derived from an EMBL/GenBank/DDBJ whole genome shotgun (WGS) entry which is preliminary data.</text>
</comment>
<protein>
    <submittedName>
        <fullName evidence="6">Uncharacterized protein</fullName>
    </submittedName>
</protein>
<organism evidence="6 7">
    <name type="scientific">Cherax quadricarinatus</name>
    <name type="common">Australian red claw crayfish</name>
    <dbReference type="NCBI Taxonomy" id="27406"/>
    <lineage>
        <taxon>Eukaryota</taxon>
        <taxon>Metazoa</taxon>
        <taxon>Ecdysozoa</taxon>
        <taxon>Arthropoda</taxon>
        <taxon>Crustacea</taxon>
        <taxon>Multicrustacea</taxon>
        <taxon>Malacostraca</taxon>
        <taxon>Eumalacostraca</taxon>
        <taxon>Eucarida</taxon>
        <taxon>Decapoda</taxon>
        <taxon>Pleocyemata</taxon>
        <taxon>Astacidea</taxon>
        <taxon>Parastacoidea</taxon>
        <taxon>Parastacidae</taxon>
        <taxon>Cherax</taxon>
    </lineage>
</organism>
<keyword evidence="7" id="KW-1185">Reference proteome</keyword>
<dbReference type="Pfam" id="PF03619">
    <property type="entry name" value="Solute_trans_a"/>
    <property type="match status" value="1"/>
</dbReference>
<evidence type="ECO:0000313" key="6">
    <source>
        <dbReference type="EMBL" id="KAK8736055.1"/>
    </source>
</evidence>
<keyword evidence="3 5" id="KW-1133">Transmembrane helix</keyword>
<keyword evidence="2 5" id="KW-0812">Transmembrane</keyword>
<dbReference type="AlphaFoldDB" id="A0AAW0WYN3"/>
<evidence type="ECO:0000256" key="1">
    <source>
        <dbReference type="ARBA" id="ARBA00004141"/>
    </source>
</evidence>